<dbReference type="Pfam" id="PF02518">
    <property type="entry name" value="HATPase_c"/>
    <property type="match status" value="1"/>
</dbReference>
<feature type="transmembrane region" description="Helical" evidence="4">
    <location>
        <begin position="141"/>
        <end position="159"/>
    </location>
</feature>
<keyword evidence="4" id="KW-1133">Transmembrane helix</keyword>
<organism evidence="6 7">
    <name type="scientific">Corynebacterium hindlerae</name>
    <dbReference type="NCBI Taxonomy" id="699041"/>
    <lineage>
        <taxon>Bacteria</taxon>
        <taxon>Bacillati</taxon>
        <taxon>Actinomycetota</taxon>
        <taxon>Actinomycetes</taxon>
        <taxon>Mycobacteriales</taxon>
        <taxon>Corynebacteriaceae</taxon>
        <taxon>Corynebacterium</taxon>
    </lineage>
</organism>
<evidence type="ECO:0000313" key="7">
    <source>
        <dbReference type="Proteomes" id="UP000515570"/>
    </source>
</evidence>
<dbReference type="Gene3D" id="3.30.565.10">
    <property type="entry name" value="Histidine kinase-like ATPase, C-terminal domain"/>
    <property type="match status" value="1"/>
</dbReference>
<feature type="transmembrane region" description="Helical" evidence="4">
    <location>
        <begin position="21"/>
        <end position="38"/>
    </location>
</feature>
<dbReference type="InterPro" id="IPR011712">
    <property type="entry name" value="Sig_transdc_His_kin_sub3_dim/P"/>
</dbReference>
<feature type="transmembrane region" description="Helical" evidence="4">
    <location>
        <begin position="44"/>
        <end position="64"/>
    </location>
</feature>
<dbReference type="RefSeq" id="WP_182384921.1">
    <property type="nucleotide sequence ID" value="NZ_CP059833.1"/>
</dbReference>
<dbReference type="GO" id="GO:0016020">
    <property type="term" value="C:membrane"/>
    <property type="evidence" value="ECO:0007669"/>
    <property type="project" value="InterPro"/>
</dbReference>
<dbReference type="PANTHER" id="PTHR24421">
    <property type="entry name" value="NITRATE/NITRITE SENSOR PROTEIN NARX-RELATED"/>
    <property type="match status" value="1"/>
</dbReference>
<feature type="transmembrane region" description="Helical" evidence="4">
    <location>
        <begin position="76"/>
        <end position="105"/>
    </location>
</feature>
<accession>A0A7G5FBX0</accession>
<dbReference type="Proteomes" id="UP000515570">
    <property type="component" value="Chromosome"/>
</dbReference>
<protein>
    <submittedName>
        <fullName evidence="6">Sensor histidine kinase</fullName>
    </submittedName>
</protein>
<dbReference type="PROSITE" id="PS50109">
    <property type="entry name" value="HIS_KIN"/>
    <property type="match status" value="1"/>
</dbReference>
<dbReference type="InterPro" id="IPR050482">
    <property type="entry name" value="Sensor_HK_TwoCompSys"/>
</dbReference>
<feature type="transmembrane region" description="Helical" evidence="4">
    <location>
        <begin position="111"/>
        <end position="129"/>
    </location>
</feature>
<feature type="domain" description="Histidine kinase" evidence="5">
    <location>
        <begin position="193"/>
        <end position="391"/>
    </location>
</feature>
<keyword evidence="3" id="KW-0902">Two-component regulatory system</keyword>
<evidence type="ECO:0000256" key="1">
    <source>
        <dbReference type="ARBA" id="ARBA00022679"/>
    </source>
</evidence>
<keyword evidence="1" id="KW-0808">Transferase</keyword>
<dbReference type="InterPro" id="IPR017205">
    <property type="entry name" value="Sig_transdc_His_kinase_ChrS"/>
</dbReference>
<dbReference type="SUPFAM" id="SSF55874">
    <property type="entry name" value="ATPase domain of HSP90 chaperone/DNA topoisomerase II/histidine kinase"/>
    <property type="match status" value="1"/>
</dbReference>
<dbReference type="InterPro" id="IPR003594">
    <property type="entry name" value="HATPase_dom"/>
</dbReference>
<dbReference type="SMART" id="SM00387">
    <property type="entry name" value="HATPase_c"/>
    <property type="match status" value="1"/>
</dbReference>
<keyword evidence="4" id="KW-0812">Transmembrane</keyword>
<evidence type="ECO:0000256" key="2">
    <source>
        <dbReference type="ARBA" id="ARBA00022777"/>
    </source>
</evidence>
<sequence length="394" mass="42471">MDTELIPRGAMPGADTLRRSVDILFAVLLIIVGGTSLADPDQKLLILGLLFGFASVYYWGSFFLENAASWLAAGWLFALTVLWVILLPIQPLTVYLVFPLFFLYLNAFPDYRGITAVIGATVVAIFANYPRLSAATVVGPVLAALVILAIFFAFQRLWLAHLEREELLRELLDTRHQLAATEREAGMVAERQRIAHEIHDTLAQGLSSIQMLLHVAEQEVRGDRPEQAVTHIGLARSTAAENLSEARAMIAALQPAALEQASLENALHRVAESSAVPEVVVTLDGTPRPLPMRVEATLLRIAQGAMGNVEKHSGAQRAKMTLTFEPDEVRLDVVDHGVGFNVAEVRERPAGLGHIGLAAMQSRAAEVGGELSVESEPGLGTAVSVAIPTGSVDS</sequence>
<keyword evidence="2 6" id="KW-0418">Kinase</keyword>
<dbReference type="AlphaFoldDB" id="A0A7G5FBX0"/>
<proteinExistence type="predicted"/>
<evidence type="ECO:0000256" key="3">
    <source>
        <dbReference type="ARBA" id="ARBA00023012"/>
    </source>
</evidence>
<dbReference type="PANTHER" id="PTHR24421:SF62">
    <property type="entry name" value="SENSORY TRANSDUCTION HISTIDINE KINASE"/>
    <property type="match status" value="1"/>
</dbReference>
<reference evidence="6 7" key="1">
    <citation type="submission" date="2020-07" db="EMBL/GenBank/DDBJ databases">
        <title>non toxigenic Corynebacterium sp. nov from a clinical source.</title>
        <authorList>
            <person name="Bernier A.-M."/>
            <person name="Bernard K."/>
        </authorList>
    </citation>
    <scope>NUCLEOTIDE SEQUENCE [LARGE SCALE GENOMIC DNA]</scope>
    <source>
        <strain evidence="7">NML 93-0612</strain>
    </source>
</reference>
<dbReference type="GO" id="GO:0046983">
    <property type="term" value="F:protein dimerization activity"/>
    <property type="evidence" value="ECO:0007669"/>
    <property type="project" value="InterPro"/>
</dbReference>
<dbReference type="InterPro" id="IPR036890">
    <property type="entry name" value="HATPase_C_sf"/>
</dbReference>
<keyword evidence="7" id="KW-1185">Reference proteome</keyword>
<dbReference type="Pfam" id="PF07730">
    <property type="entry name" value="HisKA_3"/>
    <property type="match status" value="1"/>
</dbReference>
<evidence type="ECO:0000256" key="4">
    <source>
        <dbReference type="SAM" id="Phobius"/>
    </source>
</evidence>
<dbReference type="PIRSF" id="PIRSF037434">
    <property type="entry name" value="STHK_ChrS"/>
    <property type="match status" value="1"/>
</dbReference>
<dbReference type="InterPro" id="IPR005467">
    <property type="entry name" value="His_kinase_dom"/>
</dbReference>
<dbReference type="EMBL" id="CP059833">
    <property type="protein sequence ID" value="QMV84111.1"/>
    <property type="molecule type" value="Genomic_DNA"/>
</dbReference>
<dbReference type="CDD" id="cd16917">
    <property type="entry name" value="HATPase_UhpB-NarQ-NarX-like"/>
    <property type="match status" value="1"/>
</dbReference>
<dbReference type="GO" id="GO:0000155">
    <property type="term" value="F:phosphorelay sensor kinase activity"/>
    <property type="evidence" value="ECO:0007669"/>
    <property type="project" value="InterPro"/>
</dbReference>
<keyword evidence="4" id="KW-0472">Membrane</keyword>
<dbReference type="Gene3D" id="1.20.5.1930">
    <property type="match status" value="1"/>
</dbReference>
<gene>
    <name evidence="6" type="ORF">HW450_06880</name>
</gene>
<name>A0A7G5FBX0_9CORY</name>
<evidence type="ECO:0000259" key="5">
    <source>
        <dbReference type="PROSITE" id="PS50109"/>
    </source>
</evidence>
<evidence type="ECO:0000313" key="6">
    <source>
        <dbReference type="EMBL" id="QMV84111.1"/>
    </source>
</evidence>